<keyword evidence="5 14" id="KW-0732">Signal</keyword>
<feature type="domain" description="GDNF/GAS1" evidence="15">
    <location>
        <begin position="63"/>
        <end position="140"/>
    </location>
</feature>
<keyword evidence="8 16" id="KW-0675">Receptor</keyword>
<evidence type="ECO:0000256" key="12">
    <source>
        <dbReference type="ARBA" id="ARBA00065057"/>
    </source>
</evidence>
<evidence type="ECO:0000256" key="4">
    <source>
        <dbReference type="ARBA" id="ARBA00022622"/>
    </source>
</evidence>
<dbReference type="PANTHER" id="PTHR10269:SF15">
    <property type="entry name" value="GDNF FAMILY RECEPTOR ALPHA-3"/>
    <property type="match status" value="1"/>
</dbReference>
<evidence type="ECO:0000259" key="15">
    <source>
        <dbReference type="SMART" id="SM00907"/>
    </source>
</evidence>
<protein>
    <recommendedName>
        <fullName evidence="13">GDNF family receptor alpha-3</fullName>
    </recommendedName>
</protein>
<reference evidence="17" key="1">
    <citation type="submission" date="2005-09" db="EMBL/GenBank/DDBJ databases">
        <authorList>
            <person name="Mural R.J."/>
            <person name="Li P.W."/>
            <person name="Adams M.D."/>
            <person name="Amanatides P.G."/>
            <person name="Baden-Tillson H."/>
            <person name="Barnstead M."/>
            <person name="Chin S.H."/>
            <person name="Dew I."/>
            <person name="Evans C.A."/>
            <person name="Ferriera S."/>
            <person name="Flanigan M."/>
            <person name="Fosler C."/>
            <person name="Glodek A."/>
            <person name="Gu Z."/>
            <person name="Holt R.A."/>
            <person name="Jennings D."/>
            <person name="Kraft C.L."/>
            <person name="Lu F."/>
            <person name="Nguyen T."/>
            <person name="Nusskern D.R."/>
            <person name="Pfannkoch C.M."/>
            <person name="Sitter C."/>
            <person name="Sutton G.G."/>
            <person name="Venter J.C."/>
            <person name="Wang Z."/>
            <person name="Woodage T."/>
            <person name="Zheng X.H."/>
            <person name="Zhong F."/>
        </authorList>
    </citation>
    <scope>NUCLEOTIDE SEQUENCE [LARGE SCALE GENOMIC DNA]</scope>
    <source>
        <strain>BN</strain>
        <strain evidence="17">Sprague-Dawley</strain>
    </source>
</reference>
<evidence type="ECO:0000313" key="17">
    <source>
        <dbReference type="Proteomes" id="UP000234681"/>
    </source>
</evidence>
<keyword evidence="4" id="KW-0336">GPI-anchor</keyword>
<evidence type="ECO:0000256" key="8">
    <source>
        <dbReference type="ARBA" id="ARBA00023170"/>
    </source>
</evidence>
<dbReference type="PRINTS" id="PR01316">
    <property type="entry name" value="GDNFRECEPTOR"/>
</dbReference>
<evidence type="ECO:0000256" key="2">
    <source>
        <dbReference type="ARBA" id="ARBA00005961"/>
    </source>
</evidence>
<evidence type="ECO:0000256" key="5">
    <source>
        <dbReference type="ARBA" id="ARBA00022729"/>
    </source>
</evidence>
<evidence type="ECO:0000256" key="14">
    <source>
        <dbReference type="SAM" id="SignalP"/>
    </source>
</evidence>
<comment type="similarity">
    <text evidence="2">Belongs to the GDNFR family.</text>
</comment>
<sequence length="301" mass="33572">MGLSRSPRPPPLVILLLVLSLWLPLGTGDYELDVSPYEDTVTSKPWKMNLSKLSMLKPDSDLCLKFAMLCTLNDKCDRLRKAYGEACSGIRCQRHLCLAQLRSFFEKAAESHAQGLLLCPCAPEDAGCGERRRNTIAPSCALPSVAPNCLDLRSFCRADPLCRSRLMDFQTHCHPMDILGTCATEQSRCLRAYLGLIGTAMTPNFISKVNTTVALGCTCRGSGNLQDECEQLEKSFSQNPCLMEAIAAKMRFHRQLFSQDWADSTFSVMQQQNSSPALRPQLRLPVLSFFILTLILLQTLW</sequence>
<dbReference type="GO" id="GO:0004888">
    <property type="term" value="F:transmembrane signaling receptor activity"/>
    <property type="evidence" value="ECO:0007669"/>
    <property type="project" value="UniProtKB-ARBA"/>
</dbReference>
<dbReference type="Gene3D" id="1.10.220.110">
    <property type="entry name" value="GDNF binding domain"/>
    <property type="match status" value="1"/>
</dbReference>
<dbReference type="Proteomes" id="UP000234681">
    <property type="component" value="Chromosome 18"/>
</dbReference>
<organism evidence="16 17">
    <name type="scientific">Rattus norvegicus</name>
    <name type="common">Rat</name>
    <dbReference type="NCBI Taxonomy" id="10116"/>
    <lineage>
        <taxon>Eukaryota</taxon>
        <taxon>Metazoa</taxon>
        <taxon>Chordata</taxon>
        <taxon>Craniata</taxon>
        <taxon>Vertebrata</taxon>
        <taxon>Euteleostomi</taxon>
        <taxon>Mammalia</taxon>
        <taxon>Eutheria</taxon>
        <taxon>Euarchontoglires</taxon>
        <taxon>Glires</taxon>
        <taxon>Rodentia</taxon>
        <taxon>Myomorpha</taxon>
        <taxon>Muroidea</taxon>
        <taxon>Muridae</taxon>
        <taxon>Murinae</taxon>
        <taxon>Rattus</taxon>
    </lineage>
</organism>
<gene>
    <name evidence="16 18" type="primary">Gfra3</name>
    <name evidence="16" type="ORF">rCG_49494</name>
</gene>
<dbReference type="RGD" id="620502">
    <property type="gene designation" value="Gfra3"/>
</dbReference>
<comment type="subunit">
    <text evidence="12">Interacts with ARTN ligand and RET: forms a 2:2:2 ternary complex composed of ARTN ligand, GFRA3 and RET receptor. Interacts with SORL1.</text>
</comment>
<dbReference type="GO" id="GO:0098552">
    <property type="term" value="C:side of membrane"/>
    <property type="evidence" value="ECO:0007669"/>
    <property type="project" value="UniProtKB-KW"/>
</dbReference>
<keyword evidence="3" id="KW-1003">Cell membrane</keyword>
<evidence type="ECO:0000313" key="18">
    <source>
        <dbReference type="RGD" id="620502"/>
    </source>
</evidence>
<keyword evidence="9" id="KW-0325">Glycoprotein</keyword>
<dbReference type="AlphaFoldDB" id="A6J2V7"/>
<dbReference type="Pfam" id="PF02351">
    <property type="entry name" value="GDNF"/>
    <property type="match status" value="2"/>
</dbReference>
<evidence type="ECO:0000256" key="10">
    <source>
        <dbReference type="ARBA" id="ARBA00023288"/>
    </source>
</evidence>
<accession>A6J2V7</accession>
<evidence type="ECO:0000256" key="11">
    <source>
        <dbReference type="ARBA" id="ARBA00053965"/>
    </source>
</evidence>
<dbReference type="SMART" id="SM00907">
    <property type="entry name" value="GDNF"/>
    <property type="match status" value="2"/>
</dbReference>
<dbReference type="AGR" id="RGD:620502"/>
<dbReference type="EMBL" id="CH473974">
    <property type="protein sequence ID" value="EDL76239.1"/>
    <property type="molecule type" value="Genomic_DNA"/>
</dbReference>
<name>A6J2V7_RAT</name>
<feature type="domain" description="GDNF/GAS1" evidence="15">
    <location>
        <begin position="149"/>
        <end position="241"/>
    </location>
</feature>
<keyword evidence="6" id="KW-0472">Membrane</keyword>
<evidence type="ECO:0000256" key="3">
    <source>
        <dbReference type="ARBA" id="ARBA00022475"/>
    </source>
</evidence>
<dbReference type="InterPro" id="IPR016017">
    <property type="entry name" value="GDNF/GAS1"/>
</dbReference>
<dbReference type="GO" id="GO:0007169">
    <property type="term" value="P:cell surface receptor protein tyrosine kinase signaling pathway"/>
    <property type="evidence" value="ECO:0007669"/>
    <property type="project" value="UniProtKB-ARBA"/>
</dbReference>
<evidence type="ECO:0000256" key="6">
    <source>
        <dbReference type="ARBA" id="ARBA00023136"/>
    </source>
</evidence>
<dbReference type="InterPro" id="IPR003438">
    <property type="entry name" value="GDNF_rcpt"/>
</dbReference>
<proteinExistence type="inferred from homology"/>
<feature type="chain" id="PRO_5039951528" description="GDNF family receptor alpha-3" evidence="14">
    <location>
        <begin position="29"/>
        <end position="301"/>
    </location>
</feature>
<keyword evidence="10" id="KW-0449">Lipoprotein</keyword>
<dbReference type="GO" id="GO:0007399">
    <property type="term" value="P:nervous system development"/>
    <property type="evidence" value="ECO:0007669"/>
    <property type="project" value="UniProtKB-ARBA"/>
</dbReference>
<evidence type="ECO:0000256" key="9">
    <source>
        <dbReference type="ARBA" id="ARBA00023180"/>
    </source>
</evidence>
<evidence type="ECO:0000256" key="7">
    <source>
        <dbReference type="ARBA" id="ARBA00023157"/>
    </source>
</evidence>
<dbReference type="InterPro" id="IPR037193">
    <property type="entry name" value="GDNF_alpha"/>
</dbReference>
<dbReference type="SUPFAM" id="SSF110035">
    <property type="entry name" value="GDNF receptor-like"/>
    <property type="match status" value="1"/>
</dbReference>
<evidence type="ECO:0000256" key="13">
    <source>
        <dbReference type="ARBA" id="ARBA00068649"/>
    </source>
</evidence>
<comment type="function">
    <text evidence="11">Receptor for artemin (ARTN), a growth factor that supports the survival of sensory and sympathetic peripheral neurons. ARTN-binding leads to autophosphorylation and activation of the RET receptor.</text>
</comment>
<keyword evidence="7" id="KW-1015">Disulfide bond</keyword>
<evidence type="ECO:0000313" key="16">
    <source>
        <dbReference type="EMBL" id="EDL76239.1"/>
    </source>
</evidence>
<dbReference type="PANTHER" id="PTHR10269">
    <property type="entry name" value="GDNF RECEPTOR ALPHA"/>
    <property type="match status" value="1"/>
</dbReference>
<evidence type="ECO:0000256" key="1">
    <source>
        <dbReference type="ARBA" id="ARBA00004609"/>
    </source>
</evidence>
<dbReference type="GO" id="GO:0005886">
    <property type="term" value="C:plasma membrane"/>
    <property type="evidence" value="ECO:0007669"/>
    <property type="project" value="UniProtKB-SubCell"/>
</dbReference>
<comment type="subcellular location">
    <subcellularLocation>
        <location evidence="1">Cell membrane</location>
        <topology evidence="1">Lipid-anchor</topology>
        <topology evidence="1">GPI-anchor</topology>
    </subcellularLocation>
</comment>
<feature type="signal peptide" evidence="14">
    <location>
        <begin position="1"/>
        <end position="28"/>
    </location>
</feature>
<dbReference type="FunFam" id="1.10.220.110:FF:000002">
    <property type="entry name" value="GDNF family receptor alpha 3"/>
    <property type="match status" value="1"/>
</dbReference>